<name>A0A6M3M9C0_9ZZZZ</name>
<dbReference type="PROSITE" id="PS50853">
    <property type="entry name" value="FN3"/>
    <property type="match status" value="1"/>
</dbReference>
<gene>
    <name evidence="2" type="ORF">MM171A00102_0048</name>
    <name evidence="3" type="ORF">MM171B00096_0049</name>
</gene>
<accession>A0A6M3M9C0</accession>
<dbReference type="InterPro" id="IPR036116">
    <property type="entry name" value="FN3_sf"/>
</dbReference>
<dbReference type="InterPro" id="IPR003961">
    <property type="entry name" value="FN3_dom"/>
</dbReference>
<protein>
    <submittedName>
        <fullName evidence="2">Putative structural protein</fullName>
    </submittedName>
</protein>
<organism evidence="2">
    <name type="scientific">viral metagenome</name>
    <dbReference type="NCBI Taxonomy" id="1070528"/>
    <lineage>
        <taxon>unclassified sequences</taxon>
        <taxon>metagenomes</taxon>
        <taxon>organismal metagenomes</taxon>
    </lineage>
</organism>
<dbReference type="EMBL" id="MT143896">
    <property type="protein sequence ID" value="QJH92487.1"/>
    <property type="molecule type" value="Genomic_DNA"/>
</dbReference>
<feature type="domain" description="Fibronectin type-III" evidence="1">
    <location>
        <begin position="1"/>
        <end position="82"/>
    </location>
</feature>
<dbReference type="Gene3D" id="2.60.40.10">
    <property type="entry name" value="Immunoglobulins"/>
    <property type="match status" value="1"/>
</dbReference>
<dbReference type="AlphaFoldDB" id="A0A6M3M9C0"/>
<dbReference type="EMBL" id="MT143709">
    <property type="protein sequence ID" value="QJB01489.1"/>
    <property type="molecule type" value="Genomic_DNA"/>
</dbReference>
<sequence>MPITLTWNDTNTTETGHKVYRSLSPMTVGSLPVAIATLGANVTSYTDSDVIAGETYYYRVAAVRNLSEAVSSEISVQAIAGNLLVAPSGLVLEIVGDSVPVVVDRSETLVVIQTIDTTHSSPTNIKQSLVDAGFTSSNVILNSNISIPACDIILAVRWGDTIDSAKTIIDTFNAGTPVIFGIANGAVDGSITQHASSFAKLTGLIHTTATTNIGVNGDAQVIKSDHYITSGFSTTSPTNIYISPNWSSAVSTGEPTIGEILATGDPGSYVEGEASLIAIPKGTTNLDGVITPANSVYWGDLYSGQSLYSINGREILARSIEWCLGAR</sequence>
<evidence type="ECO:0000259" key="1">
    <source>
        <dbReference type="PROSITE" id="PS50853"/>
    </source>
</evidence>
<evidence type="ECO:0000313" key="3">
    <source>
        <dbReference type="EMBL" id="QJH92487.1"/>
    </source>
</evidence>
<dbReference type="InterPro" id="IPR013783">
    <property type="entry name" value="Ig-like_fold"/>
</dbReference>
<evidence type="ECO:0000313" key="2">
    <source>
        <dbReference type="EMBL" id="QJB01489.1"/>
    </source>
</evidence>
<reference evidence="2" key="1">
    <citation type="submission" date="2020-03" db="EMBL/GenBank/DDBJ databases">
        <title>The deep terrestrial virosphere.</title>
        <authorList>
            <person name="Holmfeldt K."/>
            <person name="Nilsson E."/>
            <person name="Simone D."/>
            <person name="Lopez-Fernandez M."/>
            <person name="Wu X."/>
            <person name="de Brujin I."/>
            <person name="Lundin D."/>
            <person name="Andersson A."/>
            <person name="Bertilsson S."/>
            <person name="Dopson M."/>
        </authorList>
    </citation>
    <scope>NUCLEOTIDE SEQUENCE</scope>
    <source>
        <strain evidence="2">MM171A00102</strain>
        <strain evidence="3">MM171B00096</strain>
    </source>
</reference>
<proteinExistence type="predicted"/>
<dbReference type="SUPFAM" id="SSF49265">
    <property type="entry name" value="Fibronectin type III"/>
    <property type="match status" value="1"/>
</dbReference>